<sequence length="84" mass="9282">MSPDPDSVLAKVRALCMALPEAAEKISHGAPTFFIEKGKVFAYFSHNHHGDGRTAVQVKTSGREEQAMLVEMDPDLYYTKSLRG</sequence>
<protein>
    <submittedName>
        <fullName evidence="1">MmcQ/YjbR family DNA-binding protein</fullName>
    </submittedName>
</protein>
<dbReference type="InterPro" id="IPR058532">
    <property type="entry name" value="YjbR/MT2646/Rv2570-like"/>
</dbReference>
<reference evidence="1 2" key="1">
    <citation type="submission" date="2024-05" db="EMBL/GenBank/DDBJ databases">
        <authorList>
            <person name="Liu Q."/>
            <person name="Xin Y.-H."/>
        </authorList>
    </citation>
    <scope>NUCLEOTIDE SEQUENCE [LARGE SCALE GENOMIC DNA]</scope>
    <source>
        <strain evidence="1 2">CGMCC 1.10181</strain>
    </source>
</reference>
<evidence type="ECO:0000313" key="1">
    <source>
        <dbReference type="EMBL" id="MEN2791482.1"/>
    </source>
</evidence>
<comment type="caution">
    <text evidence="1">The sequence shown here is derived from an EMBL/GenBank/DDBJ whole genome shotgun (WGS) entry which is preliminary data.</text>
</comment>
<evidence type="ECO:0000313" key="2">
    <source>
        <dbReference type="Proteomes" id="UP001419910"/>
    </source>
</evidence>
<dbReference type="EMBL" id="JBDIME010000018">
    <property type="protein sequence ID" value="MEN2791482.1"/>
    <property type="molecule type" value="Genomic_DNA"/>
</dbReference>
<dbReference type="Proteomes" id="UP001419910">
    <property type="component" value="Unassembled WGS sequence"/>
</dbReference>
<keyword evidence="1" id="KW-0238">DNA-binding</keyword>
<proteinExistence type="predicted"/>
<keyword evidence="2" id="KW-1185">Reference proteome</keyword>
<gene>
    <name evidence="1" type="ORF">ABC974_17735</name>
</gene>
<accession>A0ABU9Y6R1</accession>
<dbReference type="GO" id="GO:0003677">
    <property type="term" value="F:DNA binding"/>
    <property type="evidence" value="ECO:0007669"/>
    <property type="project" value="UniProtKB-KW"/>
</dbReference>
<dbReference type="RefSeq" id="WP_343892479.1">
    <property type="nucleotide sequence ID" value="NZ_BAAAEH010000060.1"/>
</dbReference>
<dbReference type="Pfam" id="PF04237">
    <property type="entry name" value="YjbR"/>
    <property type="match status" value="1"/>
</dbReference>
<organism evidence="1 2">
    <name type="scientific">Sphingomonas oligophenolica</name>
    <dbReference type="NCBI Taxonomy" id="301154"/>
    <lineage>
        <taxon>Bacteria</taxon>
        <taxon>Pseudomonadati</taxon>
        <taxon>Pseudomonadota</taxon>
        <taxon>Alphaproteobacteria</taxon>
        <taxon>Sphingomonadales</taxon>
        <taxon>Sphingomonadaceae</taxon>
        <taxon>Sphingomonas</taxon>
    </lineage>
</organism>
<name>A0ABU9Y6R1_9SPHN</name>